<sequence length="147" mass="16991">MSWSPTQQKRLGFEKDLLEQYFRGRVSWINPTGNTRVEVRVTCTNDKQYTLRVYLPSDYPNSCPDMVVSNPSSCLRKRDGSSLSNTDGGNHTLDSRDGCTKICHFRSNLWRDDNTLYQVVMKGLIWLEAYEAHLRTGNSLSKYLQEM</sequence>
<dbReference type="EMBL" id="CALNXI010000595">
    <property type="protein sequence ID" value="CAH3029842.1"/>
    <property type="molecule type" value="Genomic_DNA"/>
</dbReference>
<reference evidence="1 2" key="1">
    <citation type="submission" date="2022-05" db="EMBL/GenBank/DDBJ databases">
        <authorList>
            <consortium name="Genoscope - CEA"/>
            <person name="William W."/>
        </authorList>
    </citation>
    <scope>NUCLEOTIDE SEQUENCE [LARGE SCALE GENOMIC DNA]</scope>
</reference>
<dbReference type="Proteomes" id="UP001159427">
    <property type="component" value="Unassembled WGS sequence"/>
</dbReference>
<name>A0ABN8MMA0_9CNID</name>
<protein>
    <submittedName>
        <fullName evidence="1">Uncharacterized protein</fullName>
    </submittedName>
</protein>
<dbReference type="InterPro" id="IPR016135">
    <property type="entry name" value="UBQ-conjugating_enzyme/RWD"/>
</dbReference>
<proteinExistence type="predicted"/>
<dbReference type="CDD" id="cd11605">
    <property type="entry name" value="RWD_DRWD_ELF-like"/>
    <property type="match status" value="1"/>
</dbReference>
<gene>
    <name evidence="1" type="ORF">PEVE_00036837</name>
</gene>
<evidence type="ECO:0000313" key="1">
    <source>
        <dbReference type="EMBL" id="CAH3029842.1"/>
    </source>
</evidence>
<accession>A0ABN8MMA0</accession>
<keyword evidence="2" id="KW-1185">Reference proteome</keyword>
<evidence type="ECO:0000313" key="2">
    <source>
        <dbReference type="Proteomes" id="UP001159427"/>
    </source>
</evidence>
<comment type="caution">
    <text evidence="1">The sequence shown here is derived from an EMBL/GenBank/DDBJ whole genome shotgun (WGS) entry which is preliminary data.</text>
</comment>
<organism evidence="1 2">
    <name type="scientific">Porites evermanni</name>
    <dbReference type="NCBI Taxonomy" id="104178"/>
    <lineage>
        <taxon>Eukaryota</taxon>
        <taxon>Metazoa</taxon>
        <taxon>Cnidaria</taxon>
        <taxon>Anthozoa</taxon>
        <taxon>Hexacorallia</taxon>
        <taxon>Scleractinia</taxon>
        <taxon>Fungiina</taxon>
        <taxon>Poritidae</taxon>
        <taxon>Porites</taxon>
    </lineage>
</organism>
<dbReference type="SUPFAM" id="SSF54495">
    <property type="entry name" value="UBC-like"/>
    <property type="match status" value="1"/>
</dbReference>